<dbReference type="EC" id="2.6.1.52" evidence="4"/>
<keyword evidence="7" id="KW-0808">Transferase</keyword>
<dbReference type="Gramene" id="QL06p053814:mrna">
    <property type="protein sequence ID" value="QL06p053814:mrna"/>
    <property type="gene ID" value="QL06p053814"/>
</dbReference>
<evidence type="ECO:0000313" key="13">
    <source>
        <dbReference type="Proteomes" id="UP000594261"/>
    </source>
</evidence>
<protein>
    <recommendedName>
        <fullName evidence="4">phosphoserine transaminase</fullName>
        <ecNumber evidence="4">2.6.1.52</ecNumber>
    </recommendedName>
</protein>
<dbReference type="EnsemblPlants" id="QL06p053814:mrna">
    <property type="protein sequence ID" value="QL06p053814:mrna"/>
    <property type="gene ID" value="QL06p053814"/>
</dbReference>
<dbReference type="AlphaFoldDB" id="A0A7N2M2M9"/>
<dbReference type="SUPFAM" id="SSF53383">
    <property type="entry name" value="PLP-dependent transferases"/>
    <property type="match status" value="1"/>
</dbReference>
<accession>A0A7N2M2M9</accession>
<dbReference type="GO" id="GO:0006564">
    <property type="term" value="P:L-serine biosynthetic process"/>
    <property type="evidence" value="ECO:0007669"/>
    <property type="project" value="UniProtKB-KW"/>
</dbReference>
<proteinExistence type="inferred from homology"/>
<dbReference type="Gene3D" id="3.40.640.10">
    <property type="entry name" value="Type I PLP-dependent aspartate aminotransferase-like (Major domain)"/>
    <property type="match status" value="1"/>
</dbReference>
<dbReference type="GO" id="GO:0004648">
    <property type="term" value="F:O-phospho-L-serine:2-oxoglutarate aminotransferase activity"/>
    <property type="evidence" value="ECO:0007669"/>
    <property type="project" value="UniProtKB-EC"/>
</dbReference>
<dbReference type="InterPro" id="IPR015422">
    <property type="entry name" value="PyrdxlP-dep_Trfase_small"/>
</dbReference>
<dbReference type="GO" id="GO:0009570">
    <property type="term" value="C:chloroplast stroma"/>
    <property type="evidence" value="ECO:0007669"/>
    <property type="project" value="TreeGrafter"/>
</dbReference>
<dbReference type="Proteomes" id="UP000594261">
    <property type="component" value="Chromosome 6"/>
</dbReference>
<dbReference type="PANTHER" id="PTHR43247">
    <property type="entry name" value="PHOSPHOSERINE AMINOTRANSFERASE"/>
    <property type="match status" value="1"/>
</dbReference>
<dbReference type="PANTHER" id="PTHR43247:SF1">
    <property type="entry name" value="PHOSPHOSERINE AMINOTRANSFERASE"/>
    <property type="match status" value="1"/>
</dbReference>
<evidence type="ECO:0000256" key="11">
    <source>
        <dbReference type="ARBA" id="ARBA00049007"/>
    </source>
</evidence>
<dbReference type="GO" id="GO:0030170">
    <property type="term" value="F:pyridoxal phosphate binding"/>
    <property type="evidence" value="ECO:0007669"/>
    <property type="project" value="TreeGrafter"/>
</dbReference>
<keyword evidence="6" id="KW-0028">Amino-acid biosynthesis</keyword>
<organism evidence="12 13">
    <name type="scientific">Quercus lobata</name>
    <name type="common">Valley oak</name>
    <dbReference type="NCBI Taxonomy" id="97700"/>
    <lineage>
        <taxon>Eukaryota</taxon>
        <taxon>Viridiplantae</taxon>
        <taxon>Streptophyta</taxon>
        <taxon>Embryophyta</taxon>
        <taxon>Tracheophyta</taxon>
        <taxon>Spermatophyta</taxon>
        <taxon>Magnoliopsida</taxon>
        <taxon>eudicotyledons</taxon>
        <taxon>Gunneridae</taxon>
        <taxon>Pentapetalae</taxon>
        <taxon>rosids</taxon>
        <taxon>fabids</taxon>
        <taxon>Fagales</taxon>
        <taxon>Fagaceae</taxon>
        <taxon>Quercus</taxon>
    </lineage>
</organism>
<keyword evidence="5" id="KW-0032">Aminotransferase</keyword>
<evidence type="ECO:0000256" key="2">
    <source>
        <dbReference type="ARBA" id="ARBA00005099"/>
    </source>
</evidence>
<name>A0A7N2M2M9_QUELO</name>
<keyword evidence="8" id="KW-0663">Pyridoxal phosphate</keyword>
<keyword evidence="13" id="KW-1185">Reference proteome</keyword>
<dbReference type="Gene3D" id="3.90.1150.10">
    <property type="entry name" value="Aspartate Aminotransferase, domain 1"/>
    <property type="match status" value="1"/>
</dbReference>
<sequence>MAFKEAQKVLKIKPLIWSGKSEKHTKIPSFHDVEQNPDAKFLHICANETIYGVEYKDYPSPKNGILVADMSSNFYSKPVVVSKFGFIYGGAQPSGVTIVIIKKDLIGNDGIYMCVLAFEDLLDQEGLIEVEKKNKKKAEILYNAYDGSNGFYRCPVEKSVRSFMNVPFTLEKSGLEAEFIKEAAKENMVQLKRHKSVGGMCASIYNAMPLAAVEKLVAFMKDFEASFIFTVIYGGLKAQNEASSGQAVQKELDELKL</sequence>
<evidence type="ECO:0000256" key="10">
    <source>
        <dbReference type="ARBA" id="ARBA00047630"/>
    </source>
</evidence>
<evidence type="ECO:0000256" key="5">
    <source>
        <dbReference type="ARBA" id="ARBA00022576"/>
    </source>
</evidence>
<evidence type="ECO:0000256" key="7">
    <source>
        <dbReference type="ARBA" id="ARBA00022679"/>
    </source>
</evidence>
<evidence type="ECO:0000256" key="9">
    <source>
        <dbReference type="ARBA" id="ARBA00023299"/>
    </source>
</evidence>
<reference evidence="12 13" key="1">
    <citation type="journal article" date="2016" name="G3 (Bethesda)">
        <title>First Draft Assembly and Annotation of the Genome of a California Endemic Oak Quercus lobata Nee (Fagaceae).</title>
        <authorList>
            <person name="Sork V.L."/>
            <person name="Fitz-Gibbon S.T."/>
            <person name="Puiu D."/>
            <person name="Crepeau M."/>
            <person name="Gugger P.F."/>
            <person name="Sherman R."/>
            <person name="Stevens K."/>
            <person name="Langley C.H."/>
            <person name="Pellegrini M."/>
            <person name="Salzberg S.L."/>
        </authorList>
    </citation>
    <scope>NUCLEOTIDE SEQUENCE [LARGE SCALE GENOMIC DNA]</scope>
    <source>
        <strain evidence="12 13">cv. SW786</strain>
    </source>
</reference>
<evidence type="ECO:0000256" key="6">
    <source>
        <dbReference type="ARBA" id="ARBA00022605"/>
    </source>
</evidence>
<evidence type="ECO:0000256" key="8">
    <source>
        <dbReference type="ARBA" id="ARBA00022898"/>
    </source>
</evidence>
<comment type="catalytic activity">
    <reaction evidence="11">
        <text>O-phospho-L-serine + 2-oxoglutarate = 3-phosphooxypyruvate + L-glutamate</text>
        <dbReference type="Rhea" id="RHEA:14329"/>
        <dbReference type="ChEBI" id="CHEBI:16810"/>
        <dbReference type="ChEBI" id="CHEBI:18110"/>
        <dbReference type="ChEBI" id="CHEBI:29985"/>
        <dbReference type="ChEBI" id="CHEBI:57524"/>
        <dbReference type="EC" id="2.6.1.52"/>
    </reaction>
</comment>
<dbReference type="FunFam" id="3.90.1150.10:FF:000006">
    <property type="entry name" value="Phosphoserine aminotransferase"/>
    <property type="match status" value="1"/>
</dbReference>
<dbReference type="UniPathway" id="UPA00135">
    <property type="reaction ID" value="UER00197"/>
</dbReference>
<comment type="catalytic activity">
    <reaction evidence="10">
        <text>4-(phosphooxy)-L-threonine + 2-oxoglutarate = (R)-3-hydroxy-2-oxo-4-phosphooxybutanoate + L-glutamate</text>
        <dbReference type="Rhea" id="RHEA:16573"/>
        <dbReference type="ChEBI" id="CHEBI:16810"/>
        <dbReference type="ChEBI" id="CHEBI:29985"/>
        <dbReference type="ChEBI" id="CHEBI:58452"/>
        <dbReference type="ChEBI" id="CHEBI:58538"/>
        <dbReference type="EC" id="2.6.1.52"/>
    </reaction>
</comment>
<dbReference type="InterPro" id="IPR015421">
    <property type="entry name" value="PyrdxlP-dep_Trfase_major"/>
</dbReference>
<dbReference type="InterPro" id="IPR022278">
    <property type="entry name" value="Pser_aminoTfrase"/>
</dbReference>
<comment type="pathway">
    <text evidence="2">Amino-acid biosynthesis; L-serine biosynthesis; L-serine from 3-phospho-D-glycerate: step 2/3.</text>
</comment>
<dbReference type="InterPro" id="IPR015424">
    <property type="entry name" value="PyrdxlP-dep_Trfase"/>
</dbReference>
<evidence type="ECO:0000313" key="12">
    <source>
        <dbReference type="EnsemblPlants" id="QL06p053814:mrna"/>
    </source>
</evidence>
<dbReference type="EMBL" id="LRBV02000006">
    <property type="status" value="NOT_ANNOTATED_CDS"/>
    <property type="molecule type" value="Genomic_DNA"/>
</dbReference>
<comment type="similarity">
    <text evidence="3">Belongs to the class-V pyridoxal-phosphate-dependent aminotransferase family. SerC subfamily.</text>
</comment>
<reference evidence="12" key="2">
    <citation type="submission" date="2021-01" db="UniProtKB">
        <authorList>
            <consortium name="EnsemblPlants"/>
        </authorList>
    </citation>
    <scope>IDENTIFICATION</scope>
</reference>
<evidence type="ECO:0000256" key="4">
    <source>
        <dbReference type="ARBA" id="ARBA00013030"/>
    </source>
</evidence>
<keyword evidence="9" id="KW-0718">Serine biosynthesis</keyword>
<evidence type="ECO:0000256" key="1">
    <source>
        <dbReference type="ARBA" id="ARBA00001933"/>
    </source>
</evidence>
<comment type="cofactor">
    <cofactor evidence="1">
        <name>pyridoxal 5'-phosphate</name>
        <dbReference type="ChEBI" id="CHEBI:597326"/>
    </cofactor>
</comment>
<dbReference type="InParanoid" id="A0A7N2M2M9"/>
<evidence type="ECO:0000256" key="3">
    <source>
        <dbReference type="ARBA" id="ARBA00006904"/>
    </source>
</evidence>